<accession>A0AB39C3Z1</accession>
<protein>
    <submittedName>
        <fullName evidence="1">Capsid and scaffold protein</fullName>
    </submittedName>
</protein>
<name>A0AB39C3Z1_9VIRU</name>
<proteinExistence type="predicted"/>
<reference evidence="1" key="1">
    <citation type="submission" date="2024-06" db="EMBL/GenBank/DDBJ databases">
        <authorList>
            <person name="Mutai I.J."/>
            <person name="Gurusinghe A."/>
            <person name="Wang B."/>
            <person name="Clark M."/>
            <person name="Bhandare S.G."/>
        </authorList>
    </citation>
    <scope>NUCLEOTIDE SEQUENCE</scope>
</reference>
<evidence type="ECO:0000313" key="1">
    <source>
        <dbReference type="EMBL" id="XDJ01668.1"/>
    </source>
</evidence>
<dbReference type="EMBL" id="PP935706">
    <property type="protein sequence ID" value="XDJ01668.1"/>
    <property type="molecule type" value="Genomic_DNA"/>
</dbReference>
<organism evidence="1">
    <name type="scientific">Salmonella phage vB_SE130_2P</name>
    <dbReference type="NCBI Taxonomy" id="3236707"/>
    <lineage>
        <taxon>Viruses</taxon>
    </lineage>
</organism>
<sequence length="31" mass="3341">MSNYNKLRTDVTSLRTAVTNLLTAKNAGTVS</sequence>